<evidence type="ECO:0000313" key="1">
    <source>
        <dbReference type="EMBL" id="CAD7435860.1"/>
    </source>
</evidence>
<organism evidence="1">
    <name type="scientific">Timema monikensis</name>
    <dbReference type="NCBI Taxonomy" id="170555"/>
    <lineage>
        <taxon>Eukaryota</taxon>
        <taxon>Metazoa</taxon>
        <taxon>Ecdysozoa</taxon>
        <taxon>Arthropoda</taxon>
        <taxon>Hexapoda</taxon>
        <taxon>Insecta</taxon>
        <taxon>Pterygota</taxon>
        <taxon>Neoptera</taxon>
        <taxon>Polyneoptera</taxon>
        <taxon>Phasmatodea</taxon>
        <taxon>Timematodea</taxon>
        <taxon>Timematoidea</taxon>
        <taxon>Timematidae</taxon>
        <taxon>Timema</taxon>
    </lineage>
</organism>
<sequence>MRRHCNEHVLMCFVIEGPSSKEGPPHISKTPSGHDIYIGLYTDLKRRMAMLENTTNSLCEDLENLHDNFADNFHRASLYTQQLNEMIALSLKKHQNSIK</sequence>
<protein>
    <submittedName>
        <fullName evidence="1">Uncharacterized protein</fullName>
    </submittedName>
</protein>
<proteinExistence type="predicted"/>
<accession>A0A7R9EMT7</accession>
<dbReference type="EMBL" id="OB803836">
    <property type="protein sequence ID" value="CAD7435860.1"/>
    <property type="molecule type" value="Genomic_DNA"/>
</dbReference>
<name>A0A7R9EMT7_9NEOP</name>
<dbReference type="AlphaFoldDB" id="A0A7R9EMT7"/>
<reference evidence="1" key="1">
    <citation type="submission" date="2020-11" db="EMBL/GenBank/DDBJ databases">
        <authorList>
            <person name="Tran Van P."/>
        </authorList>
    </citation>
    <scope>NUCLEOTIDE SEQUENCE</scope>
</reference>
<gene>
    <name evidence="1" type="ORF">TMSB3V08_LOCUS12506</name>
</gene>